<evidence type="ECO:0000259" key="3">
    <source>
        <dbReference type="Pfam" id="PF00464"/>
    </source>
</evidence>
<dbReference type="GO" id="GO:0030170">
    <property type="term" value="F:pyridoxal phosphate binding"/>
    <property type="evidence" value="ECO:0007669"/>
    <property type="project" value="TreeGrafter"/>
</dbReference>
<organism evidence="4">
    <name type="scientific">marine sediment metagenome</name>
    <dbReference type="NCBI Taxonomy" id="412755"/>
    <lineage>
        <taxon>unclassified sequences</taxon>
        <taxon>metagenomes</taxon>
        <taxon>ecological metagenomes</taxon>
    </lineage>
</organism>
<dbReference type="InterPro" id="IPR049943">
    <property type="entry name" value="Ser_HO-MeTrfase-like"/>
</dbReference>
<gene>
    <name evidence="4" type="ORF">S01H1_36725</name>
</gene>
<sequence>MSLDKASFEEYHEGKFSVLKEADKKVYELITKEYERLENSLQLLAAENQCSRAVLAALGSVVQNKTAEGFPGARFHGGCEVVDDVEKLTASRAKEAFDAQYANVQPHSGTQANQIILTAVLERGDTILSLGLDQGGHFSHGAVFSFTGKFFDIKNYYVDKKTFLLDYDAIRDKAVKVKPKLIICGASAYTRTIDFKKFREIADEVGACLLADISHISGLVMAGAHSSPVDYAHFTT</sequence>
<evidence type="ECO:0000313" key="4">
    <source>
        <dbReference type="EMBL" id="GAG06795.1"/>
    </source>
</evidence>
<protein>
    <recommendedName>
        <fullName evidence="3">Serine hydroxymethyltransferase-like domain-containing protein</fullName>
    </recommendedName>
</protein>
<dbReference type="GO" id="GO:0046653">
    <property type="term" value="P:tetrahydrofolate metabolic process"/>
    <property type="evidence" value="ECO:0007669"/>
    <property type="project" value="TreeGrafter"/>
</dbReference>
<evidence type="ECO:0000256" key="2">
    <source>
        <dbReference type="ARBA" id="ARBA00022898"/>
    </source>
</evidence>
<comment type="cofactor">
    <cofactor evidence="1">
        <name>pyridoxal 5'-phosphate</name>
        <dbReference type="ChEBI" id="CHEBI:597326"/>
    </cofactor>
</comment>
<keyword evidence="2" id="KW-0663">Pyridoxal phosphate</keyword>
<dbReference type="InterPro" id="IPR015421">
    <property type="entry name" value="PyrdxlP-dep_Trfase_major"/>
</dbReference>
<dbReference type="InterPro" id="IPR015424">
    <property type="entry name" value="PyrdxlP-dep_Trfase"/>
</dbReference>
<dbReference type="EMBL" id="BARS01023029">
    <property type="protein sequence ID" value="GAG06795.1"/>
    <property type="molecule type" value="Genomic_DNA"/>
</dbReference>
<proteinExistence type="predicted"/>
<feature type="domain" description="Serine hydroxymethyltransferase-like" evidence="3">
    <location>
        <begin position="19"/>
        <end position="236"/>
    </location>
</feature>
<evidence type="ECO:0000256" key="1">
    <source>
        <dbReference type="ARBA" id="ARBA00001933"/>
    </source>
</evidence>
<dbReference type="PANTHER" id="PTHR11680">
    <property type="entry name" value="SERINE HYDROXYMETHYLTRANSFERASE"/>
    <property type="match status" value="1"/>
</dbReference>
<dbReference type="Gene3D" id="3.40.640.10">
    <property type="entry name" value="Type I PLP-dependent aspartate aminotransferase-like (Major domain)"/>
    <property type="match status" value="1"/>
</dbReference>
<dbReference type="AlphaFoldDB" id="X0UMA0"/>
<dbReference type="GO" id="GO:0004372">
    <property type="term" value="F:glycine hydroxymethyltransferase activity"/>
    <property type="evidence" value="ECO:0007669"/>
    <property type="project" value="TreeGrafter"/>
</dbReference>
<name>X0UMA0_9ZZZZ</name>
<dbReference type="PANTHER" id="PTHR11680:SF35">
    <property type="entry name" value="SERINE HYDROXYMETHYLTRANSFERASE 1"/>
    <property type="match status" value="1"/>
</dbReference>
<accession>X0UMA0</accession>
<feature type="non-terminal residue" evidence="4">
    <location>
        <position position="236"/>
    </location>
</feature>
<dbReference type="Pfam" id="PF00464">
    <property type="entry name" value="SHMT"/>
    <property type="match status" value="1"/>
</dbReference>
<dbReference type="InterPro" id="IPR039429">
    <property type="entry name" value="SHMT-like_dom"/>
</dbReference>
<dbReference type="GO" id="GO:0005829">
    <property type="term" value="C:cytosol"/>
    <property type="evidence" value="ECO:0007669"/>
    <property type="project" value="TreeGrafter"/>
</dbReference>
<reference evidence="4" key="1">
    <citation type="journal article" date="2014" name="Front. Microbiol.">
        <title>High frequency of phylogenetically diverse reductive dehalogenase-homologous genes in deep subseafloor sedimentary metagenomes.</title>
        <authorList>
            <person name="Kawai M."/>
            <person name="Futagami T."/>
            <person name="Toyoda A."/>
            <person name="Takaki Y."/>
            <person name="Nishi S."/>
            <person name="Hori S."/>
            <person name="Arai W."/>
            <person name="Tsubouchi T."/>
            <person name="Morono Y."/>
            <person name="Uchiyama I."/>
            <person name="Ito T."/>
            <person name="Fujiyama A."/>
            <person name="Inagaki F."/>
            <person name="Takami H."/>
        </authorList>
    </citation>
    <scope>NUCLEOTIDE SEQUENCE</scope>
    <source>
        <strain evidence="4">Expedition CK06-06</strain>
    </source>
</reference>
<dbReference type="GO" id="GO:0019264">
    <property type="term" value="P:glycine biosynthetic process from serine"/>
    <property type="evidence" value="ECO:0007669"/>
    <property type="project" value="TreeGrafter"/>
</dbReference>
<comment type="caution">
    <text evidence="4">The sequence shown here is derived from an EMBL/GenBank/DDBJ whole genome shotgun (WGS) entry which is preliminary data.</text>
</comment>
<dbReference type="SUPFAM" id="SSF53383">
    <property type="entry name" value="PLP-dependent transferases"/>
    <property type="match status" value="1"/>
</dbReference>